<evidence type="ECO:0000313" key="3">
    <source>
        <dbReference type="Proteomes" id="UP001497744"/>
    </source>
</evidence>
<feature type="region of interest" description="Disordered" evidence="1">
    <location>
        <begin position="293"/>
        <end position="322"/>
    </location>
</feature>
<reference evidence="2 3" key="1">
    <citation type="submission" date="2021-06" db="EMBL/GenBank/DDBJ databases">
        <title>Genome sequence of Babesia caballi.</title>
        <authorList>
            <person name="Yamagishi J."/>
            <person name="Kidaka T."/>
            <person name="Ochi A."/>
        </authorList>
    </citation>
    <scope>NUCLEOTIDE SEQUENCE [LARGE SCALE GENOMIC DNA]</scope>
    <source>
        <strain evidence="2">USDA-D6B2</strain>
    </source>
</reference>
<feature type="compositionally biased region" description="Polar residues" evidence="1">
    <location>
        <begin position="311"/>
        <end position="321"/>
    </location>
</feature>
<organism evidence="2 3">
    <name type="scientific">Babesia caballi</name>
    <dbReference type="NCBI Taxonomy" id="5871"/>
    <lineage>
        <taxon>Eukaryota</taxon>
        <taxon>Sar</taxon>
        <taxon>Alveolata</taxon>
        <taxon>Apicomplexa</taxon>
        <taxon>Aconoidasida</taxon>
        <taxon>Piroplasmida</taxon>
        <taxon>Babesiidae</taxon>
        <taxon>Babesia</taxon>
    </lineage>
</organism>
<evidence type="ECO:0000256" key="1">
    <source>
        <dbReference type="SAM" id="MobiDB-lite"/>
    </source>
</evidence>
<dbReference type="AlphaFoldDB" id="A0AAV4LNK4"/>
<dbReference type="RefSeq" id="XP_067713487.1">
    <property type="nucleotide sequence ID" value="XM_067857386.1"/>
</dbReference>
<comment type="caution">
    <text evidence="2">The sequence shown here is derived from an EMBL/GenBank/DDBJ whole genome shotgun (WGS) entry which is preliminary data.</text>
</comment>
<keyword evidence="3" id="KW-1185">Reference proteome</keyword>
<dbReference type="GeneID" id="94192899"/>
<dbReference type="Proteomes" id="UP001497744">
    <property type="component" value="Unassembled WGS sequence"/>
</dbReference>
<dbReference type="EMBL" id="BPLF01000001">
    <property type="protein sequence ID" value="GIX61416.1"/>
    <property type="molecule type" value="Genomic_DNA"/>
</dbReference>
<name>A0AAV4LNK4_BABCB</name>
<protein>
    <submittedName>
        <fullName evidence="2">Variant erythrocyte surface antigen-1 family protein</fullName>
    </submittedName>
</protein>
<accession>A0AAV4LNK4</accession>
<sequence>MVDVQKSKLTEPPTNLKEAIDWLLCVFGYGGKISDSRGKTAELAKYVEELVNWNGLKSELKMYIQLEGLIGNLANGLRDFLGYYSTTSISNSGIVQSGYQSTYKDASWPNDVGQQEECAKVFLGVSVVTYYCIGYLYWRLNGGGWKNQTVAGVGIYLKSFLNAMGYNDGELNNTGDGHTIMNKVAWQFEELENAPSSGNNYSKFFEQLEKIDSNKALNRPLASCFKLATEYFKSQNTNATEVTDVINNLKTKFEELSKNQETSESYSSSNPYDDLKQPIKDLLSQAANFKLQEPSRATSEGHGAGGASRTDGLSQPANKSSHAAPVAGTLTTLGLGGGAAAAYMFNIGGAKTLVNGLLKIG</sequence>
<proteinExistence type="predicted"/>
<evidence type="ECO:0000313" key="2">
    <source>
        <dbReference type="EMBL" id="GIX61416.1"/>
    </source>
</evidence>
<gene>
    <name evidence="2" type="ORF">BcabD6B2_08510</name>
</gene>